<dbReference type="Proteomes" id="UP000013827">
    <property type="component" value="Unassembled WGS sequence"/>
</dbReference>
<evidence type="ECO:0008006" key="14">
    <source>
        <dbReference type="Google" id="ProtNLM"/>
    </source>
</evidence>
<dbReference type="GeneID" id="17277447"/>
<organism evidence="12 13">
    <name type="scientific">Emiliania huxleyi (strain CCMP1516)</name>
    <dbReference type="NCBI Taxonomy" id="280463"/>
    <lineage>
        <taxon>Eukaryota</taxon>
        <taxon>Haptista</taxon>
        <taxon>Haptophyta</taxon>
        <taxon>Prymnesiophyceae</taxon>
        <taxon>Isochrysidales</taxon>
        <taxon>Noelaerhabdaceae</taxon>
        <taxon>Emiliania</taxon>
    </lineage>
</organism>
<dbReference type="PANTHER" id="PTHR11351:SF31">
    <property type="entry name" value="DESATURASE 1, ISOFORM A-RELATED"/>
    <property type="match status" value="1"/>
</dbReference>
<evidence type="ECO:0000256" key="4">
    <source>
        <dbReference type="ARBA" id="ARBA00022692"/>
    </source>
</evidence>
<dbReference type="KEGG" id="ehx:EMIHUDRAFT_202796"/>
<dbReference type="STRING" id="2903.R1EZY0"/>
<feature type="transmembrane region" description="Helical" evidence="11">
    <location>
        <begin position="156"/>
        <end position="176"/>
    </location>
</feature>
<keyword evidence="6 11" id="KW-1133">Transmembrane helix</keyword>
<evidence type="ECO:0000256" key="2">
    <source>
        <dbReference type="ARBA" id="ARBA00009295"/>
    </source>
</evidence>
<dbReference type="AlphaFoldDB" id="A0A0D3K8U0"/>
<keyword evidence="7" id="KW-0560">Oxidoreductase</keyword>
<keyword evidence="3" id="KW-0444">Lipid biosynthesis</keyword>
<keyword evidence="5" id="KW-0276">Fatty acid metabolism</keyword>
<dbReference type="GO" id="GO:0016717">
    <property type="term" value="F:oxidoreductase activity, acting on paired donors, with oxidation of a pair of donors resulting in the reduction of molecular oxygen to two molecules of water"/>
    <property type="evidence" value="ECO:0007669"/>
    <property type="project" value="InterPro"/>
</dbReference>
<reference evidence="13" key="1">
    <citation type="journal article" date="2013" name="Nature">
        <title>Pan genome of the phytoplankton Emiliania underpins its global distribution.</title>
        <authorList>
            <person name="Read B.A."/>
            <person name="Kegel J."/>
            <person name="Klute M.J."/>
            <person name="Kuo A."/>
            <person name="Lefebvre S.C."/>
            <person name="Maumus F."/>
            <person name="Mayer C."/>
            <person name="Miller J."/>
            <person name="Monier A."/>
            <person name="Salamov A."/>
            <person name="Young J."/>
            <person name="Aguilar M."/>
            <person name="Claverie J.M."/>
            <person name="Frickenhaus S."/>
            <person name="Gonzalez K."/>
            <person name="Herman E.K."/>
            <person name="Lin Y.C."/>
            <person name="Napier J."/>
            <person name="Ogata H."/>
            <person name="Sarno A.F."/>
            <person name="Shmutz J."/>
            <person name="Schroeder D."/>
            <person name="de Vargas C."/>
            <person name="Verret F."/>
            <person name="von Dassow P."/>
            <person name="Valentin K."/>
            <person name="Van de Peer Y."/>
            <person name="Wheeler G."/>
            <person name="Dacks J.B."/>
            <person name="Delwiche C.F."/>
            <person name="Dyhrman S.T."/>
            <person name="Glockner G."/>
            <person name="John U."/>
            <person name="Richards T."/>
            <person name="Worden A.Z."/>
            <person name="Zhang X."/>
            <person name="Grigoriev I.V."/>
            <person name="Allen A.E."/>
            <person name="Bidle K."/>
            <person name="Borodovsky M."/>
            <person name="Bowler C."/>
            <person name="Brownlee C."/>
            <person name="Cock J.M."/>
            <person name="Elias M."/>
            <person name="Gladyshev V.N."/>
            <person name="Groth M."/>
            <person name="Guda C."/>
            <person name="Hadaegh A."/>
            <person name="Iglesias-Rodriguez M.D."/>
            <person name="Jenkins J."/>
            <person name="Jones B.M."/>
            <person name="Lawson T."/>
            <person name="Leese F."/>
            <person name="Lindquist E."/>
            <person name="Lobanov A."/>
            <person name="Lomsadze A."/>
            <person name="Malik S.B."/>
            <person name="Marsh M.E."/>
            <person name="Mackinder L."/>
            <person name="Mock T."/>
            <person name="Mueller-Roeber B."/>
            <person name="Pagarete A."/>
            <person name="Parker M."/>
            <person name="Probert I."/>
            <person name="Quesneville H."/>
            <person name="Raines C."/>
            <person name="Rensing S.A."/>
            <person name="Riano-Pachon D.M."/>
            <person name="Richier S."/>
            <person name="Rokitta S."/>
            <person name="Shiraiwa Y."/>
            <person name="Soanes D.M."/>
            <person name="van der Giezen M."/>
            <person name="Wahlund T.M."/>
            <person name="Williams B."/>
            <person name="Wilson W."/>
            <person name="Wolfe G."/>
            <person name="Wurch L.L."/>
        </authorList>
    </citation>
    <scope>NUCLEOTIDE SEQUENCE</scope>
</reference>
<dbReference type="RefSeq" id="XP_005784604.1">
    <property type="nucleotide sequence ID" value="XM_005784547.1"/>
</dbReference>
<name>A0A0D3K8U0_EMIH1</name>
<evidence type="ECO:0000256" key="8">
    <source>
        <dbReference type="ARBA" id="ARBA00023098"/>
    </source>
</evidence>
<evidence type="ECO:0000313" key="12">
    <source>
        <dbReference type="EnsemblProtists" id="EOD32175"/>
    </source>
</evidence>
<dbReference type="InterPro" id="IPR015876">
    <property type="entry name" value="Acyl-CoA_DS"/>
</dbReference>
<dbReference type="GO" id="GO:0006633">
    <property type="term" value="P:fatty acid biosynthetic process"/>
    <property type="evidence" value="ECO:0007669"/>
    <property type="project" value="UniProtKB-KW"/>
</dbReference>
<dbReference type="PANTHER" id="PTHR11351">
    <property type="entry name" value="ACYL-COA DESATURASE"/>
    <property type="match status" value="1"/>
</dbReference>
<dbReference type="GO" id="GO:0016020">
    <property type="term" value="C:membrane"/>
    <property type="evidence" value="ECO:0007669"/>
    <property type="project" value="UniProtKB-SubCell"/>
</dbReference>
<keyword evidence="13" id="KW-1185">Reference proteome</keyword>
<dbReference type="PaxDb" id="2903-EOD32175"/>
<proteinExistence type="inferred from homology"/>
<evidence type="ECO:0000256" key="7">
    <source>
        <dbReference type="ARBA" id="ARBA00023002"/>
    </source>
</evidence>
<comment type="subcellular location">
    <subcellularLocation>
        <location evidence="1">Membrane</location>
        <topology evidence="1">Multi-pass membrane protein</topology>
    </subcellularLocation>
</comment>
<keyword evidence="4 11" id="KW-0812">Transmembrane</keyword>
<dbReference type="EnsemblProtists" id="EOD32175">
    <property type="protein sequence ID" value="EOD32175"/>
    <property type="gene ID" value="EMIHUDRAFT_202796"/>
</dbReference>
<evidence type="ECO:0000256" key="11">
    <source>
        <dbReference type="SAM" id="Phobius"/>
    </source>
</evidence>
<evidence type="ECO:0000256" key="10">
    <source>
        <dbReference type="ARBA" id="ARBA00023160"/>
    </source>
</evidence>
<accession>A0A0D3K8U0</accession>
<evidence type="ECO:0000256" key="6">
    <source>
        <dbReference type="ARBA" id="ARBA00022989"/>
    </source>
</evidence>
<keyword evidence="8" id="KW-0443">Lipid metabolism</keyword>
<protein>
    <recommendedName>
        <fullName evidence="14">Fatty acid desaturase domain-containing protein</fullName>
    </recommendedName>
</protein>
<evidence type="ECO:0000256" key="3">
    <source>
        <dbReference type="ARBA" id="ARBA00022516"/>
    </source>
</evidence>
<evidence type="ECO:0000256" key="1">
    <source>
        <dbReference type="ARBA" id="ARBA00004141"/>
    </source>
</evidence>
<evidence type="ECO:0000256" key="5">
    <source>
        <dbReference type="ARBA" id="ARBA00022832"/>
    </source>
</evidence>
<evidence type="ECO:0000256" key="9">
    <source>
        <dbReference type="ARBA" id="ARBA00023136"/>
    </source>
</evidence>
<evidence type="ECO:0000313" key="13">
    <source>
        <dbReference type="Proteomes" id="UP000013827"/>
    </source>
</evidence>
<dbReference type="HOGENOM" id="CLU_802746_0_0_1"/>
<keyword evidence="10" id="KW-0275">Fatty acid biosynthesis</keyword>
<reference evidence="12" key="2">
    <citation type="submission" date="2024-10" db="UniProtKB">
        <authorList>
            <consortium name="EnsemblProtists"/>
        </authorList>
    </citation>
    <scope>IDENTIFICATION</scope>
</reference>
<sequence>MDTVRVAAESSCSRATALAAAKSAASLVFTACWYYKCGRALLYAPHHVAASLVSVIVIRWYHRRAAAPATLVAVAREELRGIASDWTAPLANCARAHAVSWKRLYVDLCASASALPSYANLGPLGLGRMIHGSMWLPAMQVADAGHALLIFSRWRGALVCIDALVLLLIFAAYMLLTHLANTLAHRFFAHRCFKTSRAFTWLLAAFCNTGTRCMWWSSLHRHHHRHSDGKEDPHSPVQCGVAYAYLGWLFDRHNFRTRVEHMRDWQADAPELFALELLAAGEAQDVVDATLLRPARALAAWWFVDPTDFVVHRFGDMARDAASAGGAFAEDWVFGAILLLERCGLVWEVRRRPKTE</sequence>
<keyword evidence="9 11" id="KW-0472">Membrane</keyword>
<comment type="similarity">
    <text evidence="2">Belongs to the fatty acid desaturase type 1 family.</text>
</comment>